<evidence type="ECO:0000313" key="3">
    <source>
        <dbReference type="Proteomes" id="UP001597520"/>
    </source>
</evidence>
<dbReference type="RefSeq" id="WP_380712252.1">
    <property type="nucleotide sequence ID" value="NZ_JBHUML010000002.1"/>
</dbReference>
<name>A0ABW5SZN8_9BACI</name>
<organism evidence="2 3">
    <name type="scientific">Salibacterium lacus</name>
    <dbReference type="NCBI Taxonomy" id="1898109"/>
    <lineage>
        <taxon>Bacteria</taxon>
        <taxon>Bacillati</taxon>
        <taxon>Bacillota</taxon>
        <taxon>Bacilli</taxon>
        <taxon>Bacillales</taxon>
        <taxon>Bacillaceae</taxon>
    </lineage>
</organism>
<evidence type="ECO:0000313" key="2">
    <source>
        <dbReference type="EMBL" id="MFD2704986.1"/>
    </source>
</evidence>
<dbReference type="EMBL" id="JBHUML010000002">
    <property type="protein sequence ID" value="MFD2704986.1"/>
    <property type="molecule type" value="Genomic_DNA"/>
</dbReference>
<protein>
    <recommendedName>
        <fullName evidence="4">Rod shape-determining protein MreD</fullName>
    </recommendedName>
</protein>
<evidence type="ECO:0000256" key="1">
    <source>
        <dbReference type="SAM" id="Phobius"/>
    </source>
</evidence>
<feature type="transmembrane region" description="Helical" evidence="1">
    <location>
        <begin position="36"/>
        <end position="64"/>
    </location>
</feature>
<reference evidence="3" key="1">
    <citation type="journal article" date="2019" name="Int. J. Syst. Evol. Microbiol.">
        <title>The Global Catalogue of Microorganisms (GCM) 10K type strain sequencing project: providing services to taxonomists for standard genome sequencing and annotation.</title>
        <authorList>
            <consortium name="The Broad Institute Genomics Platform"/>
            <consortium name="The Broad Institute Genome Sequencing Center for Infectious Disease"/>
            <person name="Wu L."/>
            <person name="Ma J."/>
        </authorList>
    </citation>
    <scope>NUCLEOTIDE SEQUENCE [LARGE SCALE GENOMIC DNA]</scope>
    <source>
        <strain evidence="3">KCTC 33792</strain>
    </source>
</reference>
<keyword evidence="1" id="KW-1133">Transmembrane helix</keyword>
<evidence type="ECO:0008006" key="4">
    <source>
        <dbReference type="Google" id="ProtNLM"/>
    </source>
</evidence>
<keyword evidence="1" id="KW-0812">Transmembrane</keyword>
<dbReference type="Proteomes" id="UP001597520">
    <property type="component" value="Unassembled WGS sequence"/>
</dbReference>
<sequence>MSLWESFDKNEICLLIMLLLAYSALFLLPKKFTRDIALLFSMWGVSFGFLFDFTIGGGLINFYIINDLPEYELFDIFYYLLFAPSSYIFIYLYEIFRDYKNVFLWYVTIFSLFGIGIQAVFTWFEIINFQKGYQPLFSFAVFLTIQTITILYFEFISSKFNVYR</sequence>
<gene>
    <name evidence="2" type="ORF">ACFSUB_05860</name>
</gene>
<accession>A0ABW5SZN8</accession>
<feature type="transmembrane region" description="Helical" evidence="1">
    <location>
        <begin position="103"/>
        <end position="124"/>
    </location>
</feature>
<keyword evidence="3" id="KW-1185">Reference proteome</keyword>
<feature type="transmembrane region" description="Helical" evidence="1">
    <location>
        <begin position="12"/>
        <end position="29"/>
    </location>
</feature>
<keyword evidence="1" id="KW-0472">Membrane</keyword>
<proteinExistence type="predicted"/>
<comment type="caution">
    <text evidence="2">The sequence shown here is derived from an EMBL/GenBank/DDBJ whole genome shotgun (WGS) entry which is preliminary data.</text>
</comment>
<feature type="transmembrane region" description="Helical" evidence="1">
    <location>
        <begin position="76"/>
        <end position="96"/>
    </location>
</feature>
<feature type="transmembrane region" description="Helical" evidence="1">
    <location>
        <begin position="136"/>
        <end position="155"/>
    </location>
</feature>